<keyword evidence="7" id="KW-0805">Transcription regulation</keyword>
<dbReference type="GO" id="GO:0001217">
    <property type="term" value="F:DNA-binding transcription repressor activity"/>
    <property type="evidence" value="ECO:0007669"/>
    <property type="project" value="UniProtKB-ARBA"/>
</dbReference>
<dbReference type="Proteomes" id="UP001139502">
    <property type="component" value="Unassembled WGS sequence"/>
</dbReference>
<accession>A0A9X2HJA0</accession>
<evidence type="ECO:0000256" key="10">
    <source>
        <dbReference type="SAM" id="MobiDB-lite"/>
    </source>
</evidence>
<dbReference type="PANTHER" id="PTHR33677:SF3">
    <property type="entry name" value="COPPER-SENSING TRANSCRIPTIONAL REPRESSOR RICR"/>
    <property type="match status" value="1"/>
</dbReference>
<dbReference type="GO" id="GO:0046872">
    <property type="term" value="F:metal ion binding"/>
    <property type="evidence" value="ECO:0007669"/>
    <property type="project" value="UniProtKB-KW"/>
</dbReference>
<evidence type="ECO:0000256" key="5">
    <source>
        <dbReference type="ARBA" id="ARBA00022723"/>
    </source>
</evidence>
<dbReference type="FunFam" id="1.20.58.1000:FF:000003">
    <property type="entry name" value="CopY family transcriptional regulator"/>
    <property type="match status" value="1"/>
</dbReference>
<feature type="region of interest" description="Disordered" evidence="10">
    <location>
        <begin position="1"/>
        <end position="34"/>
    </location>
</feature>
<dbReference type="GO" id="GO:0000976">
    <property type="term" value="F:transcription cis-regulatory region binding"/>
    <property type="evidence" value="ECO:0007669"/>
    <property type="project" value="UniProtKB-ARBA"/>
</dbReference>
<keyword evidence="12" id="KW-1185">Reference proteome</keyword>
<keyword evidence="9" id="KW-0804">Transcription</keyword>
<gene>
    <name evidence="11" type="ORF">NBM05_07805</name>
</gene>
<evidence type="ECO:0000256" key="6">
    <source>
        <dbReference type="ARBA" id="ARBA00023008"/>
    </source>
</evidence>
<comment type="subcellular location">
    <subcellularLocation>
        <location evidence="1">Cytoplasm</location>
    </subcellularLocation>
</comment>
<evidence type="ECO:0000256" key="4">
    <source>
        <dbReference type="ARBA" id="ARBA00022491"/>
    </source>
</evidence>
<comment type="similarity">
    <text evidence="2">Belongs to the CsoR family.</text>
</comment>
<protein>
    <submittedName>
        <fullName evidence="11">Metal-sensitive transcriptional regulator</fullName>
    </submittedName>
</protein>
<evidence type="ECO:0000313" key="12">
    <source>
        <dbReference type="Proteomes" id="UP001139502"/>
    </source>
</evidence>
<evidence type="ECO:0000256" key="2">
    <source>
        <dbReference type="ARBA" id="ARBA00005428"/>
    </source>
</evidence>
<dbReference type="GO" id="GO:0032993">
    <property type="term" value="C:protein-DNA complex"/>
    <property type="evidence" value="ECO:0007669"/>
    <property type="project" value="UniProtKB-ARBA"/>
</dbReference>
<dbReference type="Gene3D" id="1.20.58.1000">
    <property type="entry name" value="Metal-sensitive repressor, helix protomer"/>
    <property type="match status" value="1"/>
</dbReference>
<evidence type="ECO:0000256" key="8">
    <source>
        <dbReference type="ARBA" id="ARBA00023125"/>
    </source>
</evidence>
<comment type="caution">
    <text evidence="11">The sequence shown here is derived from an EMBL/GenBank/DDBJ whole genome shotgun (WGS) entry which is preliminary data.</text>
</comment>
<dbReference type="AlphaFoldDB" id="A0A9X2HJA0"/>
<evidence type="ECO:0000256" key="7">
    <source>
        <dbReference type="ARBA" id="ARBA00023015"/>
    </source>
</evidence>
<evidence type="ECO:0000256" key="1">
    <source>
        <dbReference type="ARBA" id="ARBA00004496"/>
    </source>
</evidence>
<organism evidence="11 12">
    <name type="scientific">Rothia santali</name>
    <dbReference type="NCBI Taxonomy" id="2949643"/>
    <lineage>
        <taxon>Bacteria</taxon>
        <taxon>Bacillati</taxon>
        <taxon>Actinomycetota</taxon>
        <taxon>Actinomycetes</taxon>
        <taxon>Micrococcales</taxon>
        <taxon>Micrococcaceae</taxon>
        <taxon>Rothia</taxon>
    </lineage>
</organism>
<keyword evidence="8" id="KW-0238">DNA-binding</keyword>
<sequence length="123" mass="12932">MTDHDAAPDAEATAAEGRAAAPAGAPAPPHGYTHQKDAYLKRLRRIEGQVRGIARMVEEDKYCIDILTQVSAVNKALHAVSVGLLEEHLGHCVAAAAAEGGDAEVLREKIAEATAAISRLVRS</sequence>
<evidence type="ECO:0000256" key="9">
    <source>
        <dbReference type="ARBA" id="ARBA00023163"/>
    </source>
</evidence>
<dbReference type="Pfam" id="PF02583">
    <property type="entry name" value="Trns_repr_metal"/>
    <property type="match status" value="1"/>
</dbReference>
<dbReference type="GO" id="GO:0005737">
    <property type="term" value="C:cytoplasm"/>
    <property type="evidence" value="ECO:0007669"/>
    <property type="project" value="UniProtKB-SubCell"/>
</dbReference>
<keyword evidence="4" id="KW-0678">Repressor</keyword>
<keyword evidence="5" id="KW-0479">Metal-binding</keyword>
<evidence type="ECO:0000313" key="11">
    <source>
        <dbReference type="EMBL" id="MCP3425913.1"/>
    </source>
</evidence>
<dbReference type="RefSeq" id="WP_254166356.1">
    <property type="nucleotide sequence ID" value="NZ_JANAFB010000015.1"/>
</dbReference>
<dbReference type="CDD" id="cd10148">
    <property type="entry name" value="CsoR-like_DUF156"/>
    <property type="match status" value="1"/>
</dbReference>
<evidence type="ECO:0000256" key="3">
    <source>
        <dbReference type="ARBA" id="ARBA00022490"/>
    </source>
</evidence>
<keyword evidence="3" id="KW-0963">Cytoplasm</keyword>
<dbReference type="InterPro" id="IPR003735">
    <property type="entry name" value="Metal_Tscrpt_repr"/>
</dbReference>
<dbReference type="PANTHER" id="PTHR33677">
    <property type="entry name" value="TRANSCRIPTIONAL REPRESSOR FRMR-RELATED"/>
    <property type="match status" value="1"/>
</dbReference>
<reference evidence="11" key="1">
    <citation type="submission" date="2022-06" db="EMBL/GenBank/DDBJ databases">
        <title>Rothia sp. isolated from sandalwood seedling.</title>
        <authorList>
            <person name="Tuikhar N."/>
            <person name="Kirdat K."/>
            <person name="Thorat V."/>
            <person name="Swetha P."/>
            <person name="Padma S."/>
            <person name="Sundararaj R."/>
            <person name="Yadav A."/>
        </authorList>
    </citation>
    <scope>NUCLEOTIDE SEQUENCE</scope>
    <source>
        <strain evidence="11">AR01</strain>
    </source>
</reference>
<dbReference type="InterPro" id="IPR038390">
    <property type="entry name" value="Metal_Tscrpt_repr_sf"/>
</dbReference>
<proteinExistence type="inferred from homology"/>
<name>A0A9X2HJA0_9MICC</name>
<feature type="compositionally biased region" description="Low complexity" evidence="10">
    <location>
        <begin position="9"/>
        <end position="24"/>
    </location>
</feature>
<dbReference type="EMBL" id="JANAFB010000015">
    <property type="protein sequence ID" value="MCP3425913.1"/>
    <property type="molecule type" value="Genomic_DNA"/>
</dbReference>
<keyword evidence="6" id="KW-0186">Copper</keyword>